<protein>
    <submittedName>
        <fullName evidence="2">Uncharacterized protein</fullName>
    </submittedName>
</protein>
<evidence type="ECO:0000313" key="2">
    <source>
        <dbReference type="EMBL" id="PJZ25238.1"/>
    </source>
</evidence>
<dbReference type="Proteomes" id="UP000232196">
    <property type="component" value="Unassembled WGS sequence"/>
</dbReference>
<name>A0A2M9XC24_9LEPT</name>
<keyword evidence="3" id="KW-1185">Reference proteome</keyword>
<dbReference type="AlphaFoldDB" id="A0A2M9XC24"/>
<accession>A0A2M9XC24</accession>
<feature type="region of interest" description="Disordered" evidence="1">
    <location>
        <begin position="1"/>
        <end position="20"/>
    </location>
</feature>
<dbReference type="EMBL" id="NPDN01000006">
    <property type="protein sequence ID" value="PJZ25238.1"/>
    <property type="molecule type" value="Genomic_DNA"/>
</dbReference>
<reference evidence="2 3" key="1">
    <citation type="submission" date="2017-07" db="EMBL/GenBank/DDBJ databases">
        <title>Leptospira spp. isolated from tropical soils.</title>
        <authorList>
            <person name="Thibeaux R."/>
            <person name="Iraola G."/>
            <person name="Ferres I."/>
            <person name="Bierque E."/>
            <person name="Girault D."/>
            <person name="Soupe-Gilbert M.-E."/>
            <person name="Picardeau M."/>
            <person name="Goarant C."/>
        </authorList>
    </citation>
    <scope>NUCLEOTIDE SEQUENCE [LARGE SCALE GENOMIC DNA]</scope>
    <source>
        <strain evidence="2 3">MCA1-C-A1</strain>
    </source>
</reference>
<evidence type="ECO:0000313" key="3">
    <source>
        <dbReference type="Proteomes" id="UP000232196"/>
    </source>
</evidence>
<dbReference type="RefSeq" id="WP_100707304.1">
    <property type="nucleotide sequence ID" value="NZ_NPDL01000005.1"/>
</dbReference>
<feature type="compositionally biased region" description="Polar residues" evidence="1">
    <location>
        <begin position="8"/>
        <end position="20"/>
    </location>
</feature>
<organism evidence="2 3">
    <name type="scientific">Leptospira hartskeerlii</name>
    <dbReference type="NCBI Taxonomy" id="2023177"/>
    <lineage>
        <taxon>Bacteria</taxon>
        <taxon>Pseudomonadati</taxon>
        <taxon>Spirochaetota</taxon>
        <taxon>Spirochaetia</taxon>
        <taxon>Leptospirales</taxon>
        <taxon>Leptospiraceae</taxon>
        <taxon>Leptospira</taxon>
    </lineage>
</organism>
<dbReference type="OrthoDB" id="336718at2"/>
<gene>
    <name evidence="2" type="ORF">CH357_11880</name>
</gene>
<sequence>MLQEINAAGSNNRAAQQFSQSEFTIRNMPDRLHPLSNMDTVVTAPKSLAKVGVNTDDQMTRRGYLIDLNA</sequence>
<comment type="caution">
    <text evidence="2">The sequence shown here is derived from an EMBL/GenBank/DDBJ whole genome shotgun (WGS) entry which is preliminary data.</text>
</comment>
<proteinExistence type="predicted"/>
<evidence type="ECO:0000256" key="1">
    <source>
        <dbReference type="SAM" id="MobiDB-lite"/>
    </source>
</evidence>